<keyword evidence="4" id="KW-0677">Repeat</keyword>
<evidence type="ECO:0000256" key="7">
    <source>
        <dbReference type="ARBA" id="ARBA00022989"/>
    </source>
</evidence>
<keyword evidence="2" id="KW-0813">Transport</keyword>
<sequence length="1434" mass="166078">MEQQPSCYTIKPRFQQVKSHNIFFTRLTGLIKQVKNLKSDQQIQCSDIEEYITQETEVTAQIKKLESYKEENKHLFQAEKFDLYKLFTHMTGKNLITGLLLSLLANALNFLGIFILDEITLYLKDYKEESSQQLDISLMLIAIMINYFLKSIVQTQYQWQGNKWHAKCKTSIQYLVYQKSLRLKIYSNQNGSKLSDNNDSQDDTEKNPDINNILTVDVETLLQLYNGIIETISSIVSIVVIVLLIYYKIGSAIKNGLYILIGAFVFNMIVGLLVGIAVEVMYKIKDERAILTKDVIEGIKSIKYLSWEYIFLKKINSIRNREYKNLIFLKVLDGILTIFWQSLKVILLFTFLKGYLDQGNNLQDSNIFTIIALFGSLTYPLGIIPHTIEQVSQSRVSYNRIKLFLNQPEIEEETVQENVDESQQNVAIHLKQISFSWPSKNSNQSQTETQNFLQSSKNIKIYQSDQKTDDKISSKNEIKNYQFSLKIDNLVIQKGSLNYVVGEIGSGKTAFLLSILNEMDCHKSSKTNQQELINGQDQNLRLIKEESQIKKGQLDKGKIILNGMIGYVAQNHWLQSQTVRENILFGQLYDQEWYDICIKICQLKADFEQFDGGDLKLVSGDGSNLSGGQRQRISLCRALYQNKDIYLFDDIFSSLDIHVAHKIHQNIIEYLIKQYQKTVILVISHYGLLKHSIQDKNIIYINQGHLIQDQNIIQDYIQSCTQKIDKNQFNEEIFPQNLNQDPENEVDKQCELNCINLKKDKKNVKFLWIIFISILNKKQAYYQLYFHNQQVEQQIDENEEVREKGEIKLITWKAYIQSIGLAFVILFLLFEMLPSACSIFTDFWLRSQVSKDQNGSLSFHFIDKHFNSFESEFLFLTLLSICFATIGGILYITVSLLSSLRIFRKLNNSIMFSQMKFFDCNPIGRIMKRLSDDINIIDSELPMYIQIFLDEFSYTLGYPIAIIIQNPWLILFVLIAMVIAYFVQKVYREASREIKRLSAVDSGRLLTHITESSRGLMLIRSFKKERYMVLSYLQKLGKSINSFLLSEQLQVWMNIRLFTICCAVQSFIACSVIVIIVAKISIDYNIIALSLTYSILFINNFADCMLFFCISEQNFVSVERIRQYFDNTQENLESVKWNNHQTSQQNSSLNEQEVQEKNTIVFKSVSVSYDSQFFQNKNEIIQEESVHYALKNVSFSIKKGEKVAFCGRTGSGKTSILNVLFGMYPIQKGRIFVNNKDINDLTLKDLRSQMSIIPQFGFLYNASLRDNLDPLNSISQSRVQDLVQQSHLNLSKNQKIQTQSDSNQQDLQSKEQGDLKTISENDLSFQIEEGGKNLSNGQKQMINFLRIVLRDSEIICLDEATSNMDPNTDALLHQKLFEFSKEKTLIVITHRLENIEKFDRVFVLDQGIIVESGHASELKKIQGGFFYNQYQQEY</sequence>
<evidence type="ECO:0000256" key="9">
    <source>
        <dbReference type="ARBA" id="ARBA00023180"/>
    </source>
</evidence>
<feature type="transmembrane region" description="Helical" evidence="11">
    <location>
        <begin position="95"/>
        <end position="116"/>
    </location>
</feature>
<evidence type="ECO:0000256" key="11">
    <source>
        <dbReference type="SAM" id="Phobius"/>
    </source>
</evidence>
<dbReference type="RefSeq" id="XP_001018487.2">
    <property type="nucleotide sequence ID" value="XM_001018487.2"/>
</dbReference>
<dbReference type="SUPFAM" id="SSF52540">
    <property type="entry name" value="P-loop containing nucleoside triphosphate hydrolases"/>
    <property type="match status" value="2"/>
</dbReference>
<keyword evidence="6" id="KW-0067">ATP-binding</keyword>
<feature type="compositionally biased region" description="Polar residues" evidence="10">
    <location>
        <begin position="1293"/>
        <end position="1307"/>
    </location>
</feature>
<dbReference type="InterPro" id="IPR017871">
    <property type="entry name" value="ABC_transporter-like_CS"/>
</dbReference>
<feature type="domain" description="ABC transmembrane type-1" evidence="13">
    <location>
        <begin position="873"/>
        <end position="1113"/>
    </location>
</feature>
<keyword evidence="9" id="KW-0325">Glycoprotein</keyword>
<evidence type="ECO:0000256" key="6">
    <source>
        <dbReference type="ARBA" id="ARBA00022840"/>
    </source>
</evidence>
<keyword evidence="15" id="KW-1185">Reference proteome</keyword>
<feature type="domain" description="ABC transporter" evidence="12">
    <location>
        <begin position="1174"/>
        <end position="1431"/>
    </location>
</feature>
<evidence type="ECO:0000256" key="2">
    <source>
        <dbReference type="ARBA" id="ARBA00022448"/>
    </source>
</evidence>
<dbReference type="SMART" id="SM00382">
    <property type="entry name" value="AAA"/>
    <property type="match status" value="2"/>
</dbReference>
<dbReference type="PROSITE" id="PS00211">
    <property type="entry name" value="ABC_TRANSPORTER_1"/>
    <property type="match status" value="1"/>
</dbReference>
<dbReference type="PANTHER" id="PTHR24223:SF330">
    <property type="entry name" value="ATP-BINDING CASSETTE SUB-FAMILY C MEMBER 10"/>
    <property type="match status" value="1"/>
</dbReference>
<proteinExistence type="predicted"/>
<feature type="domain" description="ABC transmembrane type-1" evidence="13">
    <location>
        <begin position="96"/>
        <end position="393"/>
    </location>
</feature>
<feature type="transmembrane region" description="Helical" evidence="11">
    <location>
        <begin position="255"/>
        <end position="278"/>
    </location>
</feature>
<evidence type="ECO:0000313" key="15">
    <source>
        <dbReference type="Proteomes" id="UP000009168"/>
    </source>
</evidence>
<dbReference type="Pfam" id="PF00005">
    <property type="entry name" value="ABC_tran"/>
    <property type="match status" value="2"/>
</dbReference>
<keyword evidence="7 11" id="KW-1133">Transmembrane helix</keyword>
<feature type="region of interest" description="Disordered" evidence="10">
    <location>
        <begin position="1293"/>
        <end position="1314"/>
    </location>
</feature>
<keyword evidence="5" id="KW-0547">Nucleotide-binding</keyword>
<dbReference type="InParanoid" id="I7LVH5"/>
<evidence type="ECO:0000259" key="13">
    <source>
        <dbReference type="PROSITE" id="PS50929"/>
    </source>
</evidence>
<feature type="domain" description="ABC transporter" evidence="12">
    <location>
        <begin position="466"/>
        <end position="728"/>
    </location>
</feature>
<organism evidence="14 15">
    <name type="scientific">Tetrahymena thermophila (strain SB210)</name>
    <dbReference type="NCBI Taxonomy" id="312017"/>
    <lineage>
        <taxon>Eukaryota</taxon>
        <taxon>Sar</taxon>
        <taxon>Alveolata</taxon>
        <taxon>Ciliophora</taxon>
        <taxon>Intramacronucleata</taxon>
        <taxon>Oligohymenophorea</taxon>
        <taxon>Hymenostomatida</taxon>
        <taxon>Tetrahymenina</taxon>
        <taxon>Tetrahymenidae</taxon>
        <taxon>Tetrahymena</taxon>
    </lineage>
</organism>
<dbReference type="PANTHER" id="PTHR24223">
    <property type="entry name" value="ATP-BINDING CASSETTE SUB-FAMILY C"/>
    <property type="match status" value="1"/>
</dbReference>
<comment type="subcellular location">
    <subcellularLocation>
        <location evidence="1">Membrane</location>
        <topology evidence="1">Multi-pass membrane protein</topology>
    </subcellularLocation>
</comment>
<feature type="transmembrane region" description="Helical" evidence="11">
    <location>
        <begin position="812"/>
        <end position="830"/>
    </location>
</feature>
<dbReference type="InterPro" id="IPR027417">
    <property type="entry name" value="P-loop_NTPase"/>
</dbReference>
<keyword evidence="3 11" id="KW-0812">Transmembrane</keyword>
<dbReference type="Gene3D" id="1.20.1560.10">
    <property type="entry name" value="ABC transporter type 1, transmembrane domain"/>
    <property type="match status" value="2"/>
</dbReference>
<feature type="transmembrane region" description="Helical" evidence="11">
    <location>
        <begin position="873"/>
        <end position="897"/>
    </location>
</feature>
<name>I7LVH5_TETTS</name>
<dbReference type="Proteomes" id="UP000009168">
    <property type="component" value="Unassembled WGS sequence"/>
</dbReference>
<evidence type="ECO:0000256" key="1">
    <source>
        <dbReference type="ARBA" id="ARBA00004141"/>
    </source>
</evidence>
<feature type="transmembrane region" description="Helical" evidence="11">
    <location>
        <begin position="968"/>
        <end position="987"/>
    </location>
</feature>
<dbReference type="eggNOG" id="KOG0054">
    <property type="taxonomic scope" value="Eukaryota"/>
</dbReference>
<dbReference type="PROSITE" id="PS50929">
    <property type="entry name" value="ABC_TM1F"/>
    <property type="match status" value="2"/>
</dbReference>
<dbReference type="SUPFAM" id="SSF90123">
    <property type="entry name" value="ABC transporter transmembrane region"/>
    <property type="match status" value="2"/>
</dbReference>
<dbReference type="InterPro" id="IPR003593">
    <property type="entry name" value="AAA+_ATPase"/>
</dbReference>
<dbReference type="Pfam" id="PF00664">
    <property type="entry name" value="ABC_membrane"/>
    <property type="match status" value="2"/>
</dbReference>
<feature type="transmembrane region" description="Helical" evidence="11">
    <location>
        <begin position="367"/>
        <end position="388"/>
    </location>
</feature>
<dbReference type="GO" id="GO:0016020">
    <property type="term" value="C:membrane"/>
    <property type="evidence" value="ECO:0007669"/>
    <property type="project" value="UniProtKB-SubCell"/>
</dbReference>
<feature type="transmembrane region" description="Helical" evidence="11">
    <location>
        <begin position="1086"/>
        <end position="1110"/>
    </location>
</feature>
<dbReference type="Gene3D" id="3.40.50.300">
    <property type="entry name" value="P-loop containing nucleotide triphosphate hydrolases"/>
    <property type="match status" value="2"/>
</dbReference>
<dbReference type="FunCoup" id="I7LVH5">
    <property type="interactions" value="13"/>
</dbReference>
<feature type="transmembrane region" description="Helical" evidence="11">
    <location>
        <begin position="136"/>
        <end position="153"/>
    </location>
</feature>
<keyword evidence="8 11" id="KW-0472">Membrane</keyword>
<dbReference type="GO" id="GO:0140359">
    <property type="term" value="F:ABC-type transporter activity"/>
    <property type="evidence" value="ECO:0007669"/>
    <property type="project" value="InterPro"/>
</dbReference>
<dbReference type="GO" id="GO:0005524">
    <property type="term" value="F:ATP binding"/>
    <property type="evidence" value="ECO:0007669"/>
    <property type="project" value="UniProtKB-KW"/>
</dbReference>
<dbReference type="KEGG" id="tet:TTHERM_00346400"/>
<dbReference type="GO" id="GO:0016887">
    <property type="term" value="F:ATP hydrolysis activity"/>
    <property type="evidence" value="ECO:0007669"/>
    <property type="project" value="InterPro"/>
</dbReference>
<feature type="transmembrane region" description="Helical" evidence="11">
    <location>
        <begin position="1057"/>
        <end position="1080"/>
    </location>
</feature>
<dbReference type="FunFam" id="3.40.50.300:FF:001172">
    <property type="entry name" value="Cystic fibrosis transmembrane conductance regulator"/>
    <property type="match status" value="1"/>
</dbReference>
<dbReference type="CDD" id="cd18605">
    <property type="entry name" value="ABC_6TM_MRP7_D2_like"/>
    <property type="match status" value="1"/>
</dbReference>
<gene>
    <name evidence="14" type="ORF">TTHERM_00346400</name>
</gene>
<evidence type="ECO:0000256" key="5">
    <source>
        <dbReference type="ARBA" id="ARBA00022741"/>
    </source>
</evidence>
<dbReference type="EMBL" id="GG662654">
    <property type="protein sequence ID" value="EAR98242.2"/>
    <property type="molecule type" value="Genomic_DNA"/>
</dbReference>
<dbReference type="InterPro" id="IPR050173">
    <property type="entry name" value="ABC_transporter_C-like"/>
</dbReference>
<dbReference type="InterPro" id="IPR003439">
    <property type="entry name" value="ABC_transporter-like_ATP-bd"/>
</dbReference>
<feature type="transmembrane region" description="Helical" evidence="11">
    <location>
        <begin position="327"/>
        <end position="352"/>
    </location>
</feature>
<dbReference type="InterPro" id="IPR011527">
    <property type="entry name" value="ABC1_TM_dom"/>
</dbReference>
<evidence type="ECO:0000256" key="8">
    <source>
        <dbReference type="ARBA" id="ARBA00023136"/>
    </source>
</evidence>
<evidence type="ECO:0000256" key="10">
    <source>
        <dbReference type="SAM" id="MobiDB-lite"/>
    </source>
</evidence>
<feature type="transmembrane region" description="Helical" evidence="11">
    <location>
        <begin position="228"/>
        <end position="249"/>
    </location>
</feature>
<reference evidence="15" key="1">
    <citation type="journal article" date="2006" name="PLoS Biol.">
        <title>Macronuclear genome sequence of the ciliate Tetrahymena thermophila, a model eukaryote.</title>
        <authorList>
            <person name="Eisen J.A."/>
            <person name="Coyne R.S."/>
            <person name="Wu M."/>
            <person name="Wu D."/>
            <person name="Thiagarajan M."/>
            <person name="Wortman J.R."/>
            <person name="Badger J.H."/>
            <person name="Ren Q."/>
            <person name="Amedeo P."/>
            <person name="Jones K.M."/>
            <person name="Tallon L.J."/>
            <person name="Delcher A.L."/>
            <person name="Salzberg S.L."/>
            <person name="Silva J.C."/>
            <person name="Haas B.J."/>
            <person name="Majoros W.H."/>
            <person name="Farzad M."/>
            <person name="Carlton J.M."/>
            <person name="Smith R.K. Jr."/>
            <person name="Garg J."/>
            <person name="Pearlman R.E."/>
            <person name="Karrer K.M."/>
            <person name="Sun L."/>
            <person name="Manning G."/>
            <person name="Elde N.C."/>
            <person name="Turkewitz A.P."/>
            <person name="Asai D.J."/>
            <person name="Wilkes D.E."/>
            <person name="Wang Y."/>
            <person name="Cai H."/>
            <person name="Collins K."/>
            <person name="Stewart B.A."/>
            <person name="Lee S.R."/>
            <person name="Wilamowska K."/>
            <person name="Weinberg Z."/>
            <person name="Ruzzo W.L."/>
            <person name="Wloga D."/>
            <person name="Gaertig J."/>
            <person name="Frankel J."/>
            <person name="Tsao C.-C."/>
            <person name="Gorovsky M.A."/>
            <person name="Keeling P.J."/>
            <person name="Waller R.F."/>
            <person name="Patron N.J."/>
            <person name="Cherry J.M."/>
            <person name="Stover N.A."/>
            <person name="Krieger C.J."/>
            <person name="del Toro C."/>
            <person name="Ryder H.F."/>
            <person name="Williamson S.C."/>
            <person name="Barbeau R.A."/>
            <person name="Hamilton E.P."/>
            <person name="Orias E."/>
        </authorList>
    </citation>
    <scope>NUCLEOTIDE SEQUENCE [LARGE SCALE GENOMIC DNA]</scope>
    <source>
        <strain evidence="15">SB210</strain>
    </source>
</reference>
<dbReference type="GeneID" id="7835146"/>
<protein>
    <submittedName>
        <fullName evidence="14">ABC transporter C family protein</fullName>
    </submittedName>
</protein>
<evidence type="ECO:0000313" key="14">
    <source>
        <dbReference type="EMBL" id="EAR98242.2"/>
    </source>
</evidence>
<accession>I7LVH5</accession>
<dbReference type="PROSITE" id="PS50893">
    <property type="entry name" value="ABC_TRANSPORTER_2"/>
    <property type="match status" value="2"/>
</dbReference>
<evidence type="ECO:0000259" key="12">
    <source>
        <dbReference type="PROSITE" id="PS50893"/>
    </source>
</evidence>
<dbReference type="InterPro" id="IPR036640">
    <property type="entry name" value="ABC1_TM_sf"/>
</dbReference>
<evidence type="ECO:0000256" key="4">
    <source>
        <dbReference type="ARBA" id="ARBA00022737"/>
    </source>
</evidence>
<dbReference type="STRING" id="312017.I7LVH5"/>
<dbReference type="OrthoDB" id="298960at2759"/>
<evidence type="ECO:0000256" key="3">
    <source>
        <dbReference type="ARBA" id="ARBA00022692"/>
    </source>
</evidence>